<keyword evidence="5 13" id="KW-0418">Kinase</keyword>
<evidence type="ECO:0000256" key="10">
    <source>
        <dbReference type="SAM" id="MobiDB-lite"/>
    </source>
</evidence>
<comment type="caution">
    <text evidence="13">The sequence shown here is derived from an EMBL/GenBank/DDBJ whole genome shotgun (WGS) entry which is preliminary data.</text>
</comment>
<dbReference type="PROSITE" id="PS00108">
    <property type="entry name" value="PROTEIN_KINASE_ST"/>
    <property type="match status" value="1"/>
</dbReference>
<dbReference type="RefSeq" id="WP_352063892.1">
    <property type="nucleotide sequence ID" value="NZ_JBEPAZ010000013.1"/>
</dbReference>
<dbReference type="InterPro" id="IPR008271">
    <property type="entry name" value="Ser/Thr_kinase_AS"/>
</dbReference>
<feature type="binding site" evidence="9">
    <location>
        <position position="46"/>
    </location>
    <ligand>
        <name>ATP</name>
        <dbReference type="ChEBI" id="CHEBI:30616"/>
    </ligand>
</feature>
<dbReference type="Pfam" id="PF00355">
    <property type="entry name" value="Rieske"/>
    <property type="match status" value="1"/>
</dbReference>
<dbReference type="PROSITE" id="PS51296">
    <property type="entry name" value="RIESKE"/>
    <property type="match status" value="1"/>
</dbReference>
<dbReference type="SUPFAM" id="SSF50022">
    <property type="entry name" value="ISP domain"/>
    <property type="match status" value="1"/>
</dbReference>
<dbReference type="Pfam" id="PF00069">
    <property type="entry name" value="Pkinase"/>
    <property type="match status" value="1"/>
</dbReference>
<dbReference type="InterPro" id="IPR017941">
    <property type="entry name" value="Rieske_2Fe-2S"/>
</dbReference>
<dbReference type="PROSITE" id="PS50011">
    <property type="entry name" value="PROTEIN_KINASE_DOM"/>
    <property type="match status" value="1"/>
</dbReference>
<keyword evidence="3" id="KW-0479">Metal-binding</keyword>
<feature type="compositionally biased region" description="Pro residues" evidence="10">
    <location>
        <begin position="310"/>
        <end position="334"/>
    </location>
</feature>
<dbReference type="SUPFAM" id="SSF56112">
    <property type="entry name" value="Protein kinase-like (PK-like)"/>
    <property type="match status" value="1"/>
</dbReference>
<keyword evidence="7" id="KW-0408">Iron</keyword>
<dbReference type="InterPro" id="IPR011009">
    <property type="entry name" value="Kinase-like_dom_sf"/>
</dbReference>
<sequence>MAVFEALEPEDPRRVGRYRLVARLGAGGMGRVYLARSPGGRPVAVKVVRPELAEDGDFRRRFAREVTAARRVNGAFTAGVVDADADGSPAWLATVFVPGVSLGEAIAGHGPWPARSVFALGAGLAEALEAIHAVGIVHRDLKPSNILLAADGPRVIDFGISVASGASALTPPATTIGTPGFMSPEQLTDRPVSPASDVFALGAVLAYTGTGTGPFGAGTPHVLHYRAVHEPPSLASLSPALREVVAACLAKDPDQRPTVAGLLDRFASADGAGGDTDTAVLPAEPGWMPDRVARLVQTHNVTDLLGTPPAEQPSPARPVSPPPAPGPHRTPPPTTGHHHPVTPASLQSAHAGPTPATRPLGVIPRPPGQGLEPGRPIARRSTVLGLAGTALTAGAGLTGWHAGCAVTSIANGVIACPCHGSSFSITDGSVQSGPATKALPATRITVDGDAITLS</sequence>
<evidence type="ECO:0000256" key="1">
    <source>
        <dbReference type="ARBA" id="ARBA00022679"/>
    </source>
</evidence>
<dbReference type="Proteomes" id="UP001470023">
    <property type="component" value="Unassembled WGS sequence"/>
</dbReference>
<evidence type="ECO:0000313" key="13">
    <source>
        <dbReference type="EMBL" id="MER6429625.1"/>
    </source>
</evidence>
<reference evidence="13 14" key="1">
    <citation type="submission" date="2024-06" db="EMBL/GenBank/DDBJ databases">
        <title>The Natural Products Discovery Center: Release of the First 8490 Sequenced Strains for Exploring Actinobacteria Biosynthetic Diversity.</title>
        <authorList>
            <person name="Kalkreuter E."/>
            <person name="Kautsar S.A."/>
            <person name="Yang D."/>
            <person name="Bader C.D."/>
            <person name="Teijaro C.N."/>
            <person name="Fluegel L."/>
            <person name="Davis C.M."/>
            <person name="Simpson J.R."/>
            <person name="Lauterbach L."/>
            <person name="Steele A.D."/>
            <person name="Gui C."/>
            <person name="Meng S."/>
            <person name="Li G."/>
            <person name="Viehrig K."/>
            <person name="Ye F."/>
            <person name="Su P."/>
            <person name="Kiefer A.F."/>
            <person name="Nichols A."/>
            <person name="Cepeda A.J."/>
            <person name="Yan W."/>
            <person name="Fan B."/>
            <person name="Jiang Y."/>
            <person name="Adhikari A."/>
            <person name="Zheng C.-J."/>
            <person name="Schuster L."/>
            <person name="Cowan T.M."/>
            <person name="Smanski M.J."/>
            <person name="Chevrette M.G."/>
            <person name="De Carvalho L.P.S."/>
            <person name="Shen B."/>
        </authorList>
    </citation>
    <scope>NUCLEOTIDE SEQUENCE [LARGE SCALE GENOMIC DNA]</scope>
    <source>
        <strain evidence="13 14">NPDC001166</strain>
    </source>
</reference>
<evidence type="ECO:0000256" key="5">
    <source>
        <dbReference type="ARBA" id="ARBA00022777"/>
    </source>
</evidence>
<keyword evidence="1" id="KW-0808">Transferase</keyword>
<keyword evidence="4 9" id="KW-0547">Nucleotide-binding</keyword>
<keyword evidence="2" id="KW-0001">2Fe-2S</keyword>
<evidence type="ECO:0000256" key="8">
    <source>
        <dbReference type="ARBA" id="ARBA00023014"/>
    </source>
</evidence>
<dbReference type="Gene3D" id="3.30.200.20">
    <property type="entry name" value="Phosphorylase Kinase, domain 1"/>
    <property type="match status" value="1"/>
</dbReference>
<evidence type="ECO:0000259" key="11">
    <source>
        <dbReference type="PROSITE" id="PS50011"/>
    </source>
</evidence>
<feature type="region of interest" description="Disordered" evidence="10">
    <location>
        <begin position="303"/>
        <end position="374"/>
    </location>
</feature>
<dbReference type="SMART" id="SM00220">
    <property type="entry name" value="S_TKc"/>
    <property type="match status" value="1"/>
</dbReference>
<dbReference type="EMBL" id="JBEPAZ010000013">
    <property type="protein sequence ID" value="MER6429625.1"/>
    <property type="molecule type" value="Genomic_DNA"/>
</dbReference>
<feature type="domain" description="Protein kinase" evidence="11">
    <location>
        <begin position="18"/>
        <end position="267"/>
    </location>
</feature>
<evidence type="ECO:0000256" key="9">
    <source>
        <dbReference type="PROSITE-ProRule" id="PRU10141"/>
    </source>
</evidence>
<dbReference type="InterPro" id="IPR000719">
    <property type="entry name" value="Prot_kinase_dom"/>
</dbReference>
<dbReference type="PANTHER" id="PTHR43289">
    <property type="entry name" value="MITOGEN-ACTIVATED PROTEIN KINASE KINASE KINASE 20-RELATED"/>
    <property type="match status" value="1"/>
</dbReference>
<organism evidence="13 14">
    <name type="scientific">Streptomyces sp. 900105245</name>
    <dbReference type="NCBI Taxonomy" id="3154379"/>
    <lineage>
        <taxon>Bacteria</taxon>
        <taxon>Bacillati</taxon>
        <taxon>Actinomycetota</taxon>
        <taxon>Actinomycetes</taxon>
        <taxon>Kitasatosporales</taxon>
        <taxon>Streptomycetaceae</taxon>
        <taxon>Streptomyces</taxon>
    </lineage>
</organism>
<name>A0ABV1U7D5_9ACTN</name>
<dbReference type="InterPro" id="IPR036922">
    <property type="entry name" value="Rieske_2Fe-2S_sf"/>
</dbReference>
<dbReference type="InterPro" id="IPR017441">
    <property type="entry name" value="Protein_kinase_ATP_BS"/>
</dbReference>
<dbReference type="PROSITE" id="PS00107">
    <property type="entry name" value="PROTEIN_KINASE_ATP"/>
    <property type="match status" value="1"/>
</dbReference>
<evidence type="ECO:0000256" key="4">
    <source>
        <dbReference type="ARBA" id="ARBA00022741"/>
    </source>
</evidence>
<evidence type="ECO:0000256" key="3">
    <source>
        <dbReference type="ARBA" id="ARBA00022723"/>
    </source>
</evidence>
<dbReference type="Gene3D" id="1.10.510.10">
    <property type="entry name" value="Transferase(Phosphotransferase) domain 1"/>
    <property type="match status" value="1"/>
</dbReference>
<accession>A0ABV1U7D5</accession>
<evidence type="ECO:0000256" key="2">
    <source>
        <dbReference type="ARBA" id="ARBA00022714"/>
    </source>
</evidence>
<dbReference type="PANTHER" id="PTHR43289:SF34">
    <property type="entry name" value="SERINE_THREONINE-PROTEIN KINASE YBDM-RELATED"/>
    <property type="match status" value="1"/>
</dbReference>
<dbReference type="Gene3D" id="2.102.10.10">
    <property type="entry name" value="Rieske [2Fe-2S] iron-sulphur domain"/>
    <property type="match status" value="1"/>
</dbReference>
<proteinExistence type="predicted"/>
<dbReference type="CDD" id="cd03467">
    <property type="entry name" value="Rieske"/>
    <property type="match status" value="1"/>
</dbReference>
<keyword evidence="14" id="KW-1185">Reference proteome</keyword>
<dbReference type="GO" id="GO:0016301">
    <property type="term" value="F:kinase activity"/>
    <property type="evidence" value="ECO:0007669"/>
    <property type="project" value="UniProtKB-KW"/>
</dbReference>
<dbReference type="CDD" id="cd14014">
    <property type="entry name" value="STKc_PknB_like"/>
    <property type="match status" value="1"/>
</dbReference>
<evidence type="ECO:0000259" key="12">
    <source>
        <dbReference type="PROSITE" id="PS51296"/>
    </source>
</evidence>
<keyword evidence="6 9" id="KW-0067">ATP-binding</keyword>
<evidence type="ECO:0000256" key="6">
    <source>
        <dbReference type="ARBA" id="ARBA00022840"/>
    </source>
</evidence>
<feature type="domain" description="Rieske" evidence="12">
    <location>
        <begin position="401"/>
        <end position="453"/>
    </location>
</feature>
<evidence type="ECO:0000256" key="7">
    <source>
        <dbReference type="ARBA" id="ARBA00023004"/>
    </source>
</evidence>
<protein>
    <submittedName>
        <fullName evidence="13">Protein kinase</fullName>
    </submittedName>
</protein>
<keyword evidence="8" id="KW-0411">Iron-sulfur</keyword>
<gene>
    <name evidence="13" type="ORF">ABT272_18055</name>
</gene>
<evidence type="ECO:0000313" key="14">
    <source>
        <dbReference type="Proteomes" id="UP001470023"/>
    </source>
</evidence>